<keyword evidence="1" id="KW-0175">Coiled coil</keyword>
<keyword evidence="3" id="KW-0261">Viral envelope protein</keyword>
<evidence type="ECO:0000256" key="2">
    <source>
        <dbReference type="SAM" id="Phobius"/>
    </source>
</evidence>
<keyword evidence="2" id="KW-1133">Transmembrane helix</keyword>
<sequence length="466" mass="52790">MELGKRLLLLGLTNAILSLIAVPVQGNIFISWAHSYAKFHNASNCWVCGAMPLSAMDGLPWWVSPLQNGDLVPLCSFLEQQKESFVSLINYDVSLLSWCKKEPSMDLGHRVTFNINASYMAISSAYNSYIKKSYKNNVPAEEEKFTRYLAKYYQVWDEFFWMTSERGQMTAPATICWEQKEHKIRFAGGPLDPKHLKHMGYLSQQQCKQILDVTYHPSQSTPWPGSDWKYSPRIRWVAPNGTKWLCGSNIWPWLPVGWVGRCTLGFVFAPGRIKTSLHHSPANLPYLQARWTRSTFQWYEYLAAAFVPPLGTVDIMVKVNALNNFTQKALLDAKKAIEALNEEQSQMRKAVLQNRMALDILTAAQGGTCAIIKVECCVYIPDLSGNVSAAMEDMQNQVNAMSNLNIPFWNSVLSWVKSDWWKTVFTIGIIILIILLCGPCLLQILVNFVTQRLTAFSHVVAQKTNA</sequence>
<organism evidence="3">
    <name type="scientific">Budorcas taxicolor</name>
    <name type="common">Himalayan takin</name>
    <dbReference type="NCBI Taxonomy" id="37181"/>
    <lineage>
        <taxon>Eukaryota</taxon>
        <taxon>Metazoa</taxon>
        <taxon>Chordata</taxon>
        <taxon>Craniata</taxon>
        <taxon>Vertebrata</taxon>
        <taxon>Euteleostomi</taxon>
        <taxon>Mammalia</taxon>
        <taxon>Eutheria</taxon>
        <taxon>Laurasiatheria</taxon>
        <taxon>Artiodactyla</taxon>
        <taxon>Ruminantia</taxon>
        <taxon>Pecora</taxon>
        <taxon>Bovidae</taxon>
        <taxon>Caprinae</taxon>
        <taxon>Budorcas</taxon>
    </lineage>
</organism>
<dbReference type="AlphaFoldDB" id="L7Z618"/>
<dbReference type="Pfam" id="PF00429">
    <property type="entry name" value="TLV_coat"/>
    <property type="match status" value="1"/>
</dbReference>
<dbReference type="Gene3D" id="1.10.287.210">
    <property type="match status" value="1"/>
</dbReference>
<accession>L7Z618</accession>
<reference evidence="3" key="1">
    <citation type="journal article" date="2013" name="Proc. Natl. Acad. Sci. U.S.A.">
        <title>Captured retroviral envelope syncytin gene associated with the unique placental structure of higher ruminants.</title>
        <authorList>
            <person name="Cornelis G."/>
            <person name="Heidmann O."/>
            <person name="Degrelle S."/>
            <person name="Vernochet C."/>
            <person name="Lavialle C."/>
            <person name="Letzelter C."/>
            <person name="Bernard-Stoecklin S."/>
            <person name="Mulot B."/>
            <person name="Hassanin A."/>
            <person name="Guillomot M."/>
            <person name="Hue I."/>
            <person name="Heidmann T."/>
            <person name="Dupressoir A."/>
        </authorList>
    </citation>
    <scope>NUCLEOTIDE SEQUENCE</scope>
</reference>
<name>L7Z618_BUDTA</name>
<keyword evidence="3" id="KW-0946">Virion</keyword>
<proteinExistence type="predicted"/>
<evidence type="ECO:0000313" key="3">
    <source>
        <dbReference type="EMBL" id="AGE09545.1"/>
    </source>
</evidence>
<dbReference type="EMBL" id="JX412971">
    <property type="protein sequence ID" value="AGE09545.1"/>
    <property type="molecule type" value="Genomic_DNA"/>
</dbReference>
<feature type="transmembrane region" description="Helical" evidence="2">
    <location>
        <begin position="420"/>
        <end position="442"/>
    </location>
</feature>
<dbReference type="PANTHER" id="PTHR10424">
    <property type="entry name" value="VIRAL ENVELOPE PROTEIN"/>
    <property type="match status" value="1"/>
</dbReference>
<keyword evidence="2" id="KW-0812">Transmembrane</keyword>
<dbReference type="PANTHER" id="PTHR10424:SF8">
    <property type="entry name" value="ENDOGENOUS RETROVIRUS GROUP PABLB MEMBER 1 ENV POLYPROTEIN"/>
    <property type="match status" value="1"/>
</dbReference>
<dbReference type="SUPFAM" id="SSF58069">
    <property type="entry name" value="Virus ectodomain"/>
    <property type="match status" value="1"/>
</dbReference>
<dbReference type="InterPro" id="IPR018154">
    <property type="entry name" value="TLV/ENV_coat_polyprotein"/>
</dbReference>
<keyword evidence="2" id="KW-0472">Membrane</keyword>
<feature type="coiled-coil region" evidence="1">
    <location>
        <begin position="323"/>
        <end position="353"/>
    </location>
</feature>
<protein>
    <submittedName>
        <fullName evidence="3">Envelope protein syncytin-rum1</fullName>
    </submittedName>
</protein>
<evidence type="ECO:0000256" key="1">
    <source>
        <dbReference type="SAM" id="Coils"/>
    </source>
</evidence>